<keyword evidence="2" id="KW-1185">Reference proteome</keyword>
<proteinExistence type="predicted"/>
<dbReference type="OrthoDB" id="3380613at2"/>
<dbReference type="AlphaFoldDB" id="A0A561UBY6"/>
<dbReference type="Gene3D" id="3.10.590.10">
    <property type="entry name" value="ph1033 like domains"/>
    <property type="match status" value="1"/>
</dbReference>
<name>A0A561UBY6_9ACTN</name>
<sequence>MTITANTSYDPTSHILVVNAREPLLWILQEQRTAFTENPHRPHPLPKRGDELFLYATGTALGSRKEAGRLIGNATAVGDVINLADPVQFDGTAYSQGLDLRIHGVAPRAKGVIMAGLKDHLEIISNKVNWGPALRSATVALPRRDADLIRRDLQPLLESPESVIDQYRAGQEALELPVV</sequence>
<dbReference type="RefSeq" id="WP_145903166.1">
    <property type="nucleotide sequence ID" value="NZ_BAAAMZ010000042.1"/>
</dbReference>
<dbReference type="EMBL" id="VIWT01000001">
    <property type="protein sequence ID" value="TWF96870.1"/>
    <property type="molecule type" value="Genomic_DNA"/>
</dbReference>
<evidence type="ECO:0000313" key="2">
    <source>
        <dbReference type="Proteomes" id="UP000317940"/>
    </source>
</evidence>
<reference evidence="1 2" key="1">
    <citation type="submission" date="2019-06" db="EMBL/GenBank/DDBJ databases">
        <title>Sequencing the genomes of 1000 actinobacteria strains.</title>
        <authorList>
            <person name="Klenk H.-P."/>
        </authorList>
    </citation>
    <scope>NUCLEOTIDE SEQUENCE [LARGE SCALE GENOMIC DNA]</scope>
    <source>
        <strain evidence="1 2">DSM 44826</strain>
    </source>
</reference>
<gene>
    <name evidence="1" type="ORF">FHX73_11644</name>
</gene>
<accession>A0A561UBY6</accession>
<comment type="caution">
    <text evidence="1">The sequence shown here is derived from an EMBL/GenBank/DDBJ whole genome shotgun (WGS) entry which is preliminary data.</text>
</comment>
<organism evidence="1 2">
    <name type="scientific">Kitasatospora viridis</name>
    <dbReference type="NCBI Taxonomy" id="281105"/>
    <lineage>
        <taxon>Bacteria</taxon>
        <taxon>Bacillati</taxon>
        <taxon>Actinomycetota</taxon>
        <taxon>Actinomycetes</taxon>
        <taxon>Kitasatosporales</taxon>
        <taxon>Streptomycetaceae</taxon>
        <taxon>Kitasatospora</taxon>
    </lineage>
</organism>
<dbReference type="SUPFAM" id="SSF88697">
    <property type="entry name" value="PUA domain-like"/>
    <property type="match status" value="1"/>
</dbReference>
<protein>
    <recommendedName>
        <fullName evidence="3">EVE domain-containing protein</fullName>
    </recommendedName>
</protein>
<dbReference type="Proteomes" id="UP000317940">
    <property type="component" value="Unassembled WGS sequence"/>
</dbReference>
<dbReference type="InterPro" id="IPR015947">
    <property type="entry name" value="PUA-like_sf"/>
</dbReference>
<evidence type="ECO:0008006" key="3">
    <source>
        <dbReference type="Google" id="ProtNLM"/>
    </source>
</evidence>
<evidence type="ECO:0000313" key="1">
    <source>
        <dbReference type="EMBL" id="TWF96870.1"/>
    </source>
</evidence>